<reference evidence="3 4" key="1">
    <citation type="submission" date="2016-10" db="EMBL/GenBank/DDBJ databases">
        <authorList>
            <person name="de Groot N.N."/>
        </authorList>
    </citation>
    <scope>NUCLEOTIDE SEQUENCE [LARGE SCALE GENOMIC DNA]</scope>
    <source>
        <strain evidence="3 4">CGMCC 1.6291</strain>
    </source>
</reference>
<dbReference type="EMBL" id="FOEG01000004">
    <property type="protein sequence ID" value="SEO92385.1"/>
    <property type="molecule type" value="Genomic_DNA"/>
</dbReference>
<proteinExistence type="predicted"/>
<name>A0A1H8TNF6_9GAMM</name>
<feature type="coiled-coil region" evidence="1">
    <location>
        <begin position="429"/>
        <end position="456"/>
    </location>
</feature>
<sequence>MTRNIRFGVQLTGNHRGAVQSMRTTEREARRLQTQIRHTGQATDVTNSRFQTWASSLGTLRRVIGPLAGVGGVSMLARMSQQMIASGADIQDAADTAGLGAEQYQELTKGFEDLGNVAESVTAGALRRFNRRFGQARQGTGQARDTLEELNITLEQGTGPALQQAISALAGIDDESDRAAAASDIFGETAGPQLAGALGQGEQALRGVIESLHDTNRILRDELIDSASDTEREFRQLGDTIRMNVMGAVLEANHALRDFDVQWQSLLSVSPATLPGRLALLGGADAPTDDVGELVGLLRDARSELQAMEETGGGGFFDPGAVDQQRELVRQLERRLQITRDLASGTVVPDVRRRSPDRAALPEENFTSARPDMESVDLTGEQANERERRQNELLQERDRLLRQIQTPQEAYGESVARLQRLHGEGLISQEEFNRGLEQAEQQLAETTNATNQHARSLQMTFSSALEDSIIDFENWRDVASSAMEDVQRVMLRMMVTEPLVGSLANAFSGIGAGGGAFQGVGASTPRSFAGGGYTGDAPRSGGLDGMGGFPAILHPRETVIDHTKRGMGDTFHVTMSIDARGADEGAARSLRREAERIKQDTIRAIQDRQRRRGRSRL</sequence>
<protein>
    <submittedName>
        <fullName evidence="3">Phage tail tape measure protein, lambda family</fullName>
    </submittedName>
</protein>
<feature type="region of interest" description="Disordered" evidence="2">
    <location>
        <begin position="349"/>
        <end position="386"/>
    </location>
</feature>
<evidence type="ECO:0000313" key="4">
    <source>
        <dbReference type="Proteomes" id="UP000199657"/>
    </source>
</evidence>
<accession>A0A1H8TNF6</accession>
<dbReference type="OrthoDB" id="6174294at2"/>
<dbReference type="Proteomes" id="UP000199657">
    <property type="component" value="Unassembled WGS sequence"/>
</dbReference>
<keyword evidence="4" id="KW-1185">Reference proteome</keyword>
<evidence type="ECO:0000256" key="1">
    <source>
        <dbReference type="SAM" id="Coils"/>
    </source>
</evidence>
<feature type="compositionally biased region" description="Basic and acidic residues" evidence="2">
    <location>
        <begin position="350"/>
        <end position="361"/>
    </location>
</feature>
<gene>
    <name evidence="3" type="ORF">SAMN04488052_104335</name>
</gene>
<evidence type="ECO:0000256" key="2">
    <source>
        <dbReference type="SAM" id="MobiDB-lite"/>
    </source>
</evidence>
<dbReference type="RefSeq" id="WP_091643817.1">
    <property type="nucleotide sequence ID" value="NZ_FOEG01000004.1"/>
</dbReference>
<dbReference type="AlphaFoldDB" id="A0A1H8TNF6"/>
<organism evidence="3 4">
    <name type="scientific">Aquisalimonas asiatica</name>
    <dbReference type="NCBI Taxonomy" id="406100"/>
    <lineage>
        <taxon>Bacteria</taxon>
        <taxon>Pseudomonadati</taxon>
        <taxon>Pseudomonadota</taxon>
        <taxon>Gammaproteobacteria</taxon>
        <taxon>Chromatiales</taxon>
        <taxon>Ectothiorhodospiraceae</taxon>
        <taxon>Aquisalimonas</taxon>
    </lineage>
</organism>
<keyword evidence="1" id="KW-0175">Coiled coil</keyword>
<evidence type="ECO:0000313" key="3">
    <source>
        <dbReference type="EMBL" id="SEO92385.1"/>
    </source>
</evidence>
<dbReference type="STRING" id="406100.SAMN04488052_104335"/>